<dbReference type="WBParaSite" id="SBAD_0001136901-mRNA-1">
    <property type="protein sequence ID" value="SBAD_0001136901-mRNA-1"/>
    <property type="gene ID" value="SBAD_0001136901"/>
</dbReference>
<accession>A0A183J545</accession>
<dbReference type="Proteomes" id="UP000270296">
    <property type="component" value="Unassembled WGS sequence"/>
</dbReference>
<dbReference type="OrthoDB" id="10015673at2759"/>
<reference evidence="1 2" key="2">
    <citation type="submission" date="2018-11" db="EMBL/GenBank/DDBJ databases">
        <authorList>
            <consortium name="Pathogen Informatics"/>
        </authorList>
    </citation>
    <scope>NUCLEOTIDE SEQUENCE [LARGE SCALE GENOMIC DNA]</scope>
</reference>
<protein>
    <submittedName>
        <fullName evidence="3">Ovule protein</fullName>
    </submittedName>
</protein>
<sequence length="86" mass="9991">MLARPWMQSLTYQLPFSLRVRKGKVGREFLYHCHLINRIIFSHVQNGLVCRYCVLFSDEVTNDDFFEILYTSVSVPSPLVPLLTVA</sequence>
<gene>
    <name evidence="1" type="ORF">SBAD_LOCUS10993</name>
</gene>
<keyword evidence="2" id="KW-1185">Reference proteome</keyword>
<name>A0A183J545_9BILA</name>
<proteinExistence type="predicted"/>
<dbReference type="EMBL" id="UZAM01014904">
    <property type="protein sequence ID" value="VDP36314.1"/>
    <property type="molecule type" value="Genomic_DNA"/>
</dbReference>
<organism evidence="3">
    <name type="scientific">Soboliphyme baturini</name>
    <dbReference type="NCBI Taxonomy" id="241478"/>
    <lineage>
        <taxon>Eukaryota</taxon>
        <taxon>Metazoa</taxon>
        <taxon>Ecdysozoa</taxon>
        <taxon>Nematoda</taxon>
        <taxon>Enoplea</taxon>
        <taxon>Dorylaimia</taxon>
        <taxon>Dioctophymatida</taxon>
        <taxon>Dioctophymatoidea</taxon>
        <taxon>Soboliphymatidae</taxon>
        <taxon>Soboliphyme</taxon>
    </lineage>
</organism>
<evidence type="ECO:0000313" key="3">
    <source>
        <dbReference type="WBParaSite" id="SBAD_0001136901-mRNA-1"/>
    </source>
</evidence>
<evidence type="ECO:0000313" key="2">
    <source>
        <dbReference type="Proteomes" id="UP000270296"/>
    </source>
</evidence>
<dbReference type="AlphaFoldDB" id="A0A183J545"/>
<evidence type="ECO:0000313" key="1">
    <source>
        <dbReference type="EMBL" id="VDP36314.1"/>
    </source>
</evidence>
<reference evidence="3" key="1">
    <citation type="submission" date="2016-06" db="UniProtKB">
        <authorList>
            <consortium name="WormBaseParasite"/>
        </authorList>
    </citation>
    <scope>IDENTIFICATION</scope>
</reference>